<evidence type="ECO:0000259" key="1">
    <source>
        <dbReference type="SMART" id="SM00858"/>
    </source>
</evidence>
<sequence length="287" mass="29484">MGSARIALLVVAAIAAIGLAFIVRGMVTPKRPEAVAAAAPAQPVVQVLVAKRELPIGTRLTPADLGWQPWPADALNAAFVTDGGAPALPAKMPDKAVQKAARVANDMVMPQGPMQAFEGAIVKEALAAGEPVVARKVVRAGQSGFMAVVLQPGMRAMAVPINAETAAGGFILPGDRVDVLQSRTDSNGGSKTMLTEVLMRNVRVLAIDQNIEPAKDARTIVGGVATLEIPAGDVEVIARGKAQGEMQLALRSYADIGGAPGRGVASRASAQGVRVFRAGQVTEVANP</sequence>
<evidence type="ECO:0000313" key="3">
    <source>
        <dbReference type="Proteomes" id="UP000530564"/>
    </source>
</evidence>
<dbReference type="NCBIfam" id="TIGR03177">
    <property type="entry name" value="pilus_cpaB"/>
    <property type="match status" value="1"/>
</dbReference>
<dbReference type="RefSeq" id="WP_183776375.1">
    <property type="nucleotide sequence ID" value="NZ_JACIDK010000007.1"/>
</dbReference>
<gene>
    <name evidence="2" type="ORF">GGQ61_003886</name>
</gene>
<evidence type="ECO:0000313" key="2">
    <source>
        <dbReference type="EMBL" id="MBB3893148.1"/>
    </source>
</evidence>
<dbReference type="Proteomes" id="UP000530564">
    <property type="component" value="Unassembled WGS sequence"/>
</dbReference>
<accession>A0A840A445</accession>
<dbReference type="Pfam" id="PF08666">
    <property type="entry name" value="SAF"/>
    <property type="match status" value="1"/>
</dbReference>
<dbReference type="CDD" id="cd11614">
    <property type="entry name" value="SAF_CpaB_FlgA_like"/>
    <property type="match status" value="1"/>
</dbReference>
<dbReference type="SMART" id="SM00858">
    <property type="entry name" value="SAF"/>
    <property type="match status" value="1"/>
</dbReference>
<protein>
    <submittedName>
        <fullName evidence="2">Pilus assembly protein CpaB</fullName>
    </submittedName>
</protein>
<dbReference type="InterPro" id="IPR031571">
    <property type="entry name" value="RcpC_dom"/>
</dbReference>
<dbReference type="InterPro" id="IPR017592">
    <property type="entry name" value="Pilus_assmbl_Flp-typ_CpaB"/>
</dbReference>
<name>A0A840A445_9CAUL</name>
<organism evidence="2 3">
    <name type="scientific">Phenylobacterium haematophilum</name>
    <dbReference type="NCBI Taxonomy" id="98513"/>
    <lineage>
        <taxon>Bacteria</taxon>
        <taxon>Pseudomonadati</taxon>
        <taxon>Pseudomonadota</taxon>
        <taxon>Alphaproteobacteria</taxon>
        <taxon>Caulobacterales</taxon>
        <taxon>Caulobacteraceae</taxon>
        <taxon>Phenylobacterium</taxon>
    </lineage>
</organism>
<proteinExistence type="predicted"/>
<dbReference type="AlphaFoldDB" id="A0A840A445"/>
<comment type="caution">
    <text evidence="2">The sequence shown here is derived from an EMBL/GenBank/DDBJ whole genome shotgun (WGS) entry which is preliminary data.</text>
</comment>
<dbReference type="EMBL" id="JACIDK010000007">
    <property type="protein sequence ID" value="MBB3893148.1"/>
    <property type="molecule type" value="Genomic_DNA"/>
</dbReference>
<dbReference type="Pfam" id="PF16976">
    <property type="entry name" value="RcpC"/>
    <property type="match status" value="1"/>
</dbReference>
<keyword evidence="3" id="KW-1185">Reference proteome</keyword>
<feature type="domain" description="SAF" evidence="1">
    <location>
        <begin position="45"/>
        <end position="138"/>
    </location>
</feature>
<reference evidence="2 3" key="1">
    <citation type="submission" date="2020-08" db="EMBL/GenBank/DDBJ databases">
        <title>Genomic Encyclopedia of Type Strains, Phase IV (KMG-IV): sequencing the most valuable type-strain genomes for metagenomic binning, comparative biology and taxonomic classification.</title>
        <authorList>
            <person name="Goeker M."/>
        </authorList>
    </citation>
    <scope>NUCLEOTIDE SEQUENCE [LARGE SCALE GENOMIC DNA]</scope>
    <source>
        <strain evidence="2 3">DSM 21793</strain>
    </source>
</reference>
<dbReference type="InterPro" id="IPR013974">
    <property type="entry name" value="SAF"/>
</dbReference>